<proteinExistence type="predicted"/>
<dbReference type="EMBL" id="JAFEKC020000006">
    <property type="protein sequence ID" value="KAK0514171.1"/>
    <property type="molecule type" value="Genomic_DNA"/>
</dbReference>
<evidence type="ECO:0000313" key="2">
    <source>
        <dbReference type="Proteomes" id="UP001166286"/>
    </source>
</evidence>
<gene>
    <name evidence="1" type="ORF">JMJ35_003893</name>
</gene>
<dbReference type="AlphaFoldDB" id="A0AA39R506"/>
<protein>
    <submittedName>
        <fullName evidence="1">Uncharacterized protein</fullName>
    </submittedName>
</protein>
<sequence length="492" mass="54577">MSQFSSVPNPGQWPAKGFGVAFRSNTKSSSAANAPSIITDNQHRNYADPDMELISELIEHISQNPSAVEARGILMQQYNACGWFSGAKEQVEEILKLDPFNWEANAWLDADLEANAGRVEANAMGGNHKQMNGKVPMGKIRTSWKPRVLPISSPSSALRDLEEGYTDLLKRAKILHWQSKLWHGLKNINSEGSETHALDIATLAQGKVSHVLRTEPVPSVKDVAKAMTTESEKGGRSGFDIAYEDLEGVVNKLSSELGEPRKLLDENYDTLRDALIKRASSLKALVPEDVKMLADRALMHAEHELLHRSYVNTETMFGDAISDIQRENFWVSEDGYAWDMDELAQAITSNGGVMRNPLSKVMFTPADVRDIVHHPLGKQLAALQIDQKKLKRGLRPTTIDEIAKLAKVLLEDMTVDQVPSRRAIDEFAAYLATLPRTEQQAIDSLKVPARDSHTGNGYDWTIGEAVRDAKGNRVCSHKTGDFLNQAANYLKK</sequence>
<comment type="caution">
    <text evidence="1">The sequence shown here is derived from an EMBL/GenBank/DDBJ whole genome shotgun (WGS) entry which is preliminary data.</text>
</comment>
<dbReference type="Proteomes" id="UP001166286">
    <property type="component" value="Unassembled WGS sequence"/>
</dbReference>
<organism evidence="1 2">
    <name type="scientific">Cladonia borealis</name>
    <dbReference type="NCBI Taxonomy" id="184061"/>
    <lineage>
        <taxon>Eukaryota</taxon>
        <taxon>Fungi</taxon>
        <taxon>Dikarya</taxon>
        <taxon>Ascomycota</taxon>
        <taxon>Pezizomycotina</taxon>
        <taxon>Lecanoromycetes</taxon>
        <taxon>OSLEUM clade</taxon>
        <taxon>Lecanoromycetidae</taxon>
        <taxon>Lecanorales</taxon>
        <taxon>Lecanorineae</taxon>
        <taxon>Cladoniaceae</taxon>
        <taxon>Cladonia</taxon>
    </lineage>
</organism>
<accession>A0AA39R506</accession>
<evidence type="ECO:0000313" key="1">
    <source>
        <dbReference type="EMBL" id="KAK0514171.1"/>
    </source>
</evidence>
<name>A0AA39R506_9LECA</name>
<reference evidence="1" key="1">
    <citation type="submission" date="2023-03" db="EMBL/GenBank/DDBJ databases">
        <title>Complete genome of Cladonia borealis.</title>
        <authorList>
            <person name="Park H."/>
        </authorList>
    </citation>
    <scope>NUCLEOTIDE SEQUENCE</scope>
    <source>
        <strain evidence="1">ANT050790</strain>
    </source>
</reference>
<keyword evidence="2" id="KW-1185">Reference proteome</keyword>